<name>A0A8H6I1R5_9AGAR</name>
<evidence type="ECO:0000313" key="2">
    <source>
        <dbReference type="EMBL" id="KAF6755791.1"/>
    </source>
</evidence>
<feature type="region of interest" description="Disordered" evidence="1">
    <location>
        <begin position="71"/>
        <end position="143"/>
    </location>
</feature>
<organism evidence="2 3">
    <name type="scientific">Ephemerocybe angulata</name>
    <dbReference type="NCBI Taxonomy" id="980116"/>
    <lineage>
        <taxon>Eukaryota</taxon>
        <taxon>Fungi</taxon>
        <taxon>Dikarya</taxon>
        <taxon>Basidiomycota</taxon>
        <taxon>Agaricomycotina</taxon>
        <taxon>Agaricomycetes</taxon>
        <taxon>Agaricomycetidae</taxon>
        <taxon>Agaricales</taxon>
        <taxon>Agaricineae</taxon>
        <taxon>Psathyrellaceae</taxon>
        <taxon>Ephemerocybe</taxon>
    </lineage>
</organism>
<comment type="caution">
    <text evidence="2">The sequence shown here is derived from an EMBL/GenBank/DDBJ whole genome shotgun (WGS) entry which is preliminary data.</text>
</comment>
<protein>
    <submittedName>
        <fullName evidence="2">Uncharacterized protein</fullName>
    </submittedName>
</protein>
<dbReference type="Proteomes" id="UP000521943">
    <property type="component" value="Unassembled WGS sequence"/>
</dbReference>
<dbReference type="EMBL" id="JACGCI010000028">
    <property type="protein sequence ID" value="KAF6755791.1"/>
    <property type="molecule type" value="Genomic_DNA"/>
</dbReference>
<evidence type="ECO:0000256" key="1">
    <source>
        <dbReference type="SAM" id="MobiDB-lite"/>
    </source>
</evidence>
<dbReference type="OrthoDB" id="205514at2759"/>
<evidence type="ECO:0000313" key="3">
    <source>
        <dbReference type="Proteomes" id="UP000521943"/>
    </source>
</evidence>
<feature type="compositionally biased region" description="Low complexity" evidence="1">
    <location>
        <begin position="104"/>
        <end position="118"/>
    </location>
</feature>
<proteinExistence type="predicted"/>
<dbReference type="AlphaFoldDB" id="A0A8H6I1R5"/>
<sequence>MLTAQQIICLKYIDHLDQPLSQGEAERILESFVERLPSQYEAVLVGESRRGVSKISTVSIMLYIPTTSTFPCPPTRRPHRSPPPLPHPRPQPLNTPWTPPLPHPSSSSPSDATPASTPLKKRKNVLKKSERTSSLTKAARSSSVLHRRRLSKWVCCSMNMGCGDGIQTIGHRPRPLPVQKLGVQNTRWKHQQDSGAL</sequence>
<keyword evidence="3" id="KW-1185">Reference proteome</keyword>
<gene>
    <name evidence="2" type="ORF">DFP72DRAFT_301713</name>
</gene>
<reference evidence="2 3" key="1">
    <citation type="submission" date="2020-07" db="EMBL/GenBank/DDBJ databases">
        <title>Comparative genomics of pyrophilous fungi reveals a link between fire events and developmental genes.</title>
        <authorList>
            <consortium name="DOE Joint Genome Institute"/>
            <person name="Steindorff A.S."/>
            <person name="Carver A."/>
            <person name="Calhoun S."/>
            <person name="Stillman K."/>
            <person name="Liu H."/>
            <person name="Lipzen A."/>
            <person name="Pangilinan J."/>
            <person name="Labutti K."/>
            <person name="Bruns T.D."/>
            <person name="Grigoriev I.V."/>
        </authorList>
    </citation>
    <scope>NUCLEOTIDE SEQUENCE [LARGE SCALE GENOMIC DNA]</scope>
    <source>
        <strain evidence="2 3">CBS 144469</strain>
    </source>
</reference>
<accession>A0A8H6I1R5</accession>
<feature type="compositionally biased region" description="Pro residues" evidence="1">
    <location>
        <begin position="71"/>
        <end position="103"/>
    </location>
</feature>